<evidence type="ECO:0000259" key="2">
    <source>
        <dbReference type="Pfam" id="PF03865"/>
    </source>
</evidence>
<dbReference type="AlphaFoldDB" id="A0A923HIT5"/>
<dbReference type="Gene3D" id="2.40.160.50">
    <property type="entry name" value="membrane protein fhac: a member of the omp85/tpsb transporter family"/>
    <property type="match status" value="1"/>
</dbReference>
<dbReference type="Pfam" id="PF17287">
    <property type="entry name" value="POTRA_3"/>
    <property type="match status" value="1"/>
</dbReference>
<feature type="signal peptide" evidence="1">
    <location>
        <begin position="1"/>
        <end position="32"/>
    </location>
</feature>
<dbReference type="InterPro" id="IPR051544">
    <property type="entry name" value="TPS_OM_transporter"/>
</dbReference>
<dbReference type="InterPro" id="IPR005565">
    <property type="entry name" value="Hemolysn_activator_HlyB_C"/>
</dbReference>
<organism evidence="4 5">
    <name type="scientific">Undibacterium jejuense</name>
    <dbReference type="NCBI Taxonomy" id="1344949"/>
    <lineage>
        <taxon>Bacteria</taxon>
        <taxon>Pseudomonadati</taxon>
        <taxon>Pseudomonadota</taxon>
        <taxon>Betaproteobacteria</taxon>
        <taxon>Burkholderiales</taxon>
        <taxon>Oxalobacteraceae</taxon>
        <taxon>Undibacterium</taxon>
    </lineage>
</organism>
<dbReference type="PANTHER" id="PTHR34597">
    <property type="entry name" value="SLR1661 PROTEIN"/>
    <property type="match status" value="1"/>
</dbReference>
<gene>
    <name evidence="4" type="ORF">H8K32_17120</name>
</gene>
<keyword evidence="5" id="KW-1185">Reference proteome</keyword>
<dbReference type="PIRSF" id="PIRSF029745">
    <property type="entry name" value="FhaC"/>
    <property type="match status" value="1"/>
</dbReference>
<accession>A0A923HIT5</accession>
<name>A0A923HIT5_9BURK</name>
<evidence type="ECO:0000313" key="4">
    <source>
        <dbReference type="EMBL" id="MBC3863830.1"/>
    </source>
</evidence>
<feature type="domain" description="Haemolysin activator HlyB C-terminal" evidence="2">
    <location>
        <begin position="200"/>
        <end position="504"/>
    </location>
</feature>
<dbReference type="RefSeq" id="WP_186913780.1">
    <property type="nucleotide sequence ID" value="NZ_JACOFV010000018.1"/>
</dbReference>
<sequence length="539" mass="60004">MPNTANRMWDIFVNIALAGVFICICNTSPALAATGDLGVSIIEPTSNNSSLEVAVDKQQKKTTDNCSDHRTLTISGLELLSKQSRTQILNNLPSCIEQEELNQFSRLVTEIFIQAGYFKIQISNQSPFGSQQIHLHIEPVRIDNILGASKTINPNFIFPNYKDHPYLNVQDLDQALEQINRLSSNQAEIEIYPSSENGVTISVKNQDKSRFHGSLMIDNTGQSGTGKIVKRANFSLDSPLGFSDLMMFGGSKSSSSQSAYFSYNIPLGYWLISANISQSNYQSILQLTNSTAQQSGQTPQDSIRLERVIQRNTNTISNVFGQLSRTNTRSELLDSVIDVQSPVITKSQLGFSWTSLFPSSSLNTSFEWQRGLGMFKSTKDVSDISVDYPHARFDKFLLSANWSGNTLIQNQALIYEHQFFTQYSKQRLYAIEQMSATDRSSVRGLSDWGAAGDNGFTLRNTYSLPINQYSVFFRPRLGLDIGEVWNSGTNHQKQKAVSASIGLTLQLKTATLDMEYARGKTSLMPTSLNKFSATSSWSF</sequence>
<dbReference type="GO" id="GO:0008320">
    <property type="term" value="F:protein transmembrane transporter activity"/>
    <property type="evidence" value="ECO:0007669"/>
    <property type="project" value="TreeGrafter"/>
</dbReference>
<dbReference type="InterPro" id="IPR035251">
    <property type="entry name" value="ShlB_POTRA"/>
</dbReference>
<evidence type="ECO:0000259" key="3">
    <source>
        <dbReference type="Pfam" id="PF17287"/>
    </source>
</evidence>
<dbReference type="Pfam" id="PF03865">
    <property type="entry name" value="ShlB"/>
    <property type="match status" value="1"/>
</dbReference>
<protein>
    <submittedName>
        <fullName evidence="4">ShlB/FhaC/HecB family hemolysin secretion/activation protein</fullName>
    </submittedName>
</protein>
<dbReference type="GO" id="GO:0046819">
    <property type="term" value="P:protein secretion by the type V secretion system"/>
    <property type="evidence" value="ECO:0007669"/>
    <property type="project" value="TreeGrafter"/>
</dbReference>
<dbReference type="PANTHER" id="PTHR34597:SF3">
    <property type="entry name" value="OUTER MEMBRANE TRANSPORTER CDIB"/>
    <property type="match status" value="1"/>
</dbReference>
<keyword evidence="1" id="KW-0732">Signal</keyword>
<dbReference type="Proteomes" id="UP000634011">
    <property type="component" value="Unassembled WGS sequence"/>
</dbReference>
<dbReference type="GO" id="GO:0098046">
    <property type="term" value="C:type V protein secretion system complex"/>
    <property type="evidence" value="ECO:0007669"/>
    <property type="project" value="TreeGrafter"/>
</dbReference>
<reference evidence="4" key="1">
    <citation type="submission" date="2020-08" db="EMBL/GenBank/DDBJ databases">
        <title>Novel species isolated from subtropical streams in China.</title>
        <authorList>
            <person name="Lu H."/>
        </authorList>
    </citation>
    <scope>NUCLEOTIDE SEQUENCE</scope>
    <source>
        <strain evidence="4">KACC 12607</strain>
    </source>
</reference>
<feature type="domain" description="ShlB POTRA" evidence="3">
    <location>
        <begin position="137"/>
        <end position="193"/>
    </location>
</feature>
<dbReference type="InterPro" id="IPR027282">
    <property type="entry name" value="TPS"/>
</dbReference>
<comment type="caution">
    <text evidence="4">The sequence shown here is derived from an EMBL/GenBank/DDBJ whole genome shotgun (WGS) entry which is preliminary data.</text>
</comment>
<proteinExistence type="predicted"/>
<evidence type="ECO:0000256" key="1">
    <source>
        <dbReference type="SAM" id="SignalP"/>
    </source>
</evidence>
<feature type="chain" id="PRO_5036941919" evidence="1">
    <location>
        <begin position="33"/>
        <end position="539"/>
    </location>
</feature>
<evidence type="ECO:0000313" key="5">
    <source>
        <dbReference type="Proteomes" id="UP000634011"/>
    </source>
</evidence>
<dbReference type="EMBL" id="JACOFV010000018">
    <property type="protein sequence ID" value="MBC3863830.1"/>
    <property type="molecule type" value="Genomic_DNA"/>
</dbReference>